<reference evidence="2" key="1">
    <citation type="journal article" date="2019" name="Sci. Rep.">
        <title>Draft genome of Tanacetum cinerariifolium, the natural source of mosquito coil.</title>
        <authorList>
            <person name="Yamashiro T."/>
            <person name="Shiraishi A."/>
            <person name="Satake H."/>
            <person name="Nakayama K."/>
        </authorList>
    </citation>
    <scope>NUCLEOTIDE SEQUENCE</scope>
</reference>
<dbReference type="Pfam" id="PF04195">
    <property type="entry name" value="Transposase_28"/>
    <property type="match status" value="1"/>
</dbReference>
<comment type="caution">
    <text evidence="2">The sequence shown here is derived from an EMBL/GenBank/DDBJ whole genome shotgun (WGS) entry which is preliminary data.</text>
</comment>
<accession>A0A699IZ57</accession>
<feature type="domain" description="Transposase (putative) gypsy type" evidence="1">
    <location>
        <begin position="19"/>
        <end position="75"/>
    </location>
</feature>
<name>A0A699IZ57_TANCI</name>
<gene>
    <name evidence="2" type="ORF">Tci_570436</name>
</gene>
<dbReference type="EMBL" id="BKCJ010351435">
    <property type="protein sequence ID" value="GEZ98463.1"/>
    <property type="molecule type" value="Genomic_DNA"/>
</dbReference>
<proteinExistence type="predicted"/>
<organism evidence="2">
    <name type="scientific">Tanacetum cinerariifolium</name>
    <name type="common">Dalmatian daisy</name>
    <name type="synonym">Chrysanthemum cinerariifolium</name>
    <dbReference type="NCBI Taxonomy" id="118510"/>
    <lineage>
        <taxon>Eukaryota</taxon>
        <taxon>Viridiplantae</taxon>
        <taxon>Streptophyta</taxon>
        <taxon>Embryophyta</taxon>
        <taxon>Tracheophyta</taxon>
        <taxon>Spermatophyta</taxon>
        <taxon>Magnoliopsida</taxon>
        <taxon>eudicotyledons</taxon>
        <taxon>Gunneridae</taxon>
        <taxon>Pentapetalae</taxon>
        <taxon>asterids</taxon>
        <taxon>campanulids</taxon>
        <taxon>Asterales</taxon>
        <taxon>Asteraceae</taxon>
        <taxon>Asteroideae</taxon>
        <taxon>Anthemideae</taxon>
        <taxon>Anthemidinae</taxon>
        <taxon>Tanacetum</taxon>
    </lineage>
</organism>
<sequence length="692" mass="76572">MFELLDDAIGVYHCIFDFFGVRIPFSSFLLALIKHYKVYFTQLGPLGLNKVITFEVLCRSLLYLGYQTLFRVFQTLCKKGDWFSSPKRCAPCSVFIVNNRSFMKHWKSGLFFIDRRVILDYITWRHPDLAIDDHKPIAGSYERRILMIQCSGEPMEMLWVFTIFSAVLSRLGLKYKRSPHHDVRPTLHRLPFYCTPPATIGDAIPDSTPEELAVSNPSTKVIAKAEDSSKRKASTYGFASGHVAKHTSGDDDDVCYEILIVTPIRSAAVIPFLRNQGRGYASPAIEGLSTRDSQGKGIMTDADTAVALPVDASHPRVSSGSVPSFREISGDVIHRDFFLFSPSPYYATYLEGSDQGSFQGSLCLQDCGGLISDTRGNGLDQALSSDQLTAKMSDLHCLMMSHGGKLLAWYRGLLQSHHEYVQSTDSRLKGYLEKFASLTGFESQATVLEAEKDEEILCLKATHSVFASFFHGQIQALVWKFLTSDEFSRVHAKLLSLAASTGLCLEQPDRLAEASPLVAQTDYAFLNKIFEHAAKPLSVILQLETEKLARPANVPASRDACVSPPIAKKSTLTLSSTSLESLSNTVHSSSTAALKSNEGWVNAMVDGPNHEIVDGAANAKPENVFVQGVTHVIYDATELSVTGSECDFYGPGDVVVPFLLKRKVMVLLLLLPLKRRGTWYAGEYLLLRAWGN</sequence>
<dbReference type="AlphaFoldDB" id="A0A699IZ57"/>
<evidence type="ECO:0000313" key="2">
    <source>
        <dbReference type="EMBL" id="GEZ98463.1"/>
    </source>
</evidence>
<evidence type="ECO:0000259" key="1">
    <source>
        <dbReference type="Pfam" id="PF04195"/>
    </source>
</evidence>
<dbReference type="InterPro" id="IPR007321">
    <property type="entry name" value="Transposase_28"/>
</dbReference>
<protein>
    <recommendedName>
        <fullName evidence="1">Transposase (putative) gypsy type domain-containing protein</fullName>
    </recommendedName>
</protein>